<reference evidence="1 2" key="1">
    <citation type="submission" date="2011-01" db="EMBL/GenBank/DDBJ databases">
        <authorList>
            <person name="Muzny D."/>
            <person name="Qin X."/>
            <person name="Deng J."/>
            <person name="Jiang H."/>
            <person name="Liu Y."/>
            <person name="Qu J."/>
            <person name="Song X.-Z."/>
            <person name="Zhang L."/>
            <person name="Thornton R."/>
            <person name="Coyle M."/>
            <person name="Francisco L."/>
            <person name="Jackson L."/>
            <person name="Javaid M."/>
            <person name="Korchina V."/>
            <person name="Kovar C."/>
            <person name="Mata R."/>
            <person name="Mathew T."/>
            <person name="Ngo R."/>
            <person name="Nguyen L."/>
            <person name="Nguyen N."/>
            <person name="Okwuonu G."/>
            <person name="Ongeri F."/>
            <person name="Pham C."/>
            <person name="Simmons D."/>
            <person name="Wilczek-Boney K."/>
            <person name="Hale W."/>
            <person name="Jakkamsetti A."/>
            <person name="Pham P."/>
            <person name="Ruth R."/>
            <person name="San Lucas F."/>
            <person name="Warren J."/>
            <person name="Zhang J."/>
            <person name="Zhao Z."/>
            <person name="Zhou C."/>
            <person name="Zhu D."/>
            <person name="Lee S."/>
            <person name="Bess C."/>
            <person name="Blankenburg K."/>
            <person name="Forbes L."/>
            <person name="Fu Q."/>
            <person name="Gubbala S."/>
            <person name="Hirani K."/>
            <person name="Jayaseelan J.C."/>
            <person name="Lara F."/>
            <person name="Munidasa M."/>
            <person name="Palculict T."/>
            <person name="Patil S."/>
            <person name="Pu L.-L."/>
            <person name="Saada N."/>
            <person name="Tang L."/>
            <person name="Weissenberger G."/>
            <person name="Zhu Y."/>
            <person name="Hemphill L."/>
            <person name="Shang Y."/>
            <person name="Youmans B."/>
            <person name="Ayvaz T."/>
            <person name="Ross M."/>
            <person name="Santibanez J."/>
            <person name="Aqrawi P."/>
            <person name="Gross S."/>
            <person name="Joshi V."/>
            <person name="Fowler G."/>
            <person name="Nazareth L."/>
            <person name="Reid J."/>
            <person name="Worley K."/>
            <person name="Petrosino J."/>
            <person name="Highlander S."/>
            <person name="Gibbs R."/>
        </authorList>
    </citation>
    <scope>NUCLEOTIDE SEQUENCE [LARGE SCALE GENOMIC DNA]</scope>
    <source>
        <strain evidence="1 2">ATCC 25976</strain>
    </source>
</reference>
<gene>
    <name evidence="1" type="ORF">HMPREF0027_2453</name>
</gene>
<proteinExistence type="predicted"/>
<name>E8KKT6_9PAST</name>
<evidence type="ECO:0000313" key="1">
    <source>
        <dbReference type="EMBL" id="EFX90495.1"/>
    </source>
</evidence>
<dbReference type="EMBL" id="AEVG01000168">
    <property type="protein sequence ID" value="EFX90495.1"/>
    <property type="molecule type" value="Genomic_DNA"/>
</dbReference>
<feature type="non-terminal residue" evidence="1">
    <location>
        <position position="62"/>
    </location>
</feature>
<dbReference type="AlphaFoldDB" id="E8KKT6"/>
<accession>E8KKT6</accession>
<protein>
    <submittedName>
        <fullName evidence="1">Uncharacterized protein</fullName>
    </submittedName>
</protein>
<keyword evidence="2" id="KW-1185">Reference proteome</keyword>
<evidence type="ECO:0000313" key="2">
    <source>
        <dbReference type="Proteomes" id="UP000005467"/>
    </source>
</evidence>
<organism evidence="1 2">
    <name type="scientific">Actinobacillus ureae ATCC 25976</name>
    <dbReference type="NCBI Taxonomy" id="887324"/>
    <lineage>
        <taxon>Bacteria</taxon>
        <taxon>Pseudomonadati</taxon>
        <taxon>Pseudomonadota</taxon>
        <taxon>Gammaproteobacteria</taxon>
        <taxon>Pasteurellales</taxon>
        <taxon>Pasteurellaceae</taxon>
        <taxon>Actinobacillus</taxon>
    </lineage>
</organism>
<sequence>MAVAFHHGSETERINGGTVAIRQIDGAIIGLVGTAPIGATNEITLCQTSKHFSQFGNLVDKG</sequence>
<dbReference type="HOGENOM" id="CLU_2909143_0_0_6"/>
<comment type="caution">
    <text evidence="1">The sequence shown here is derived from an EMBL/GenBank/DDBJ whole genome shotgun (WGS) entry which is preliminary data.</text>
</comment>
<dbReference type="Proteomes" id="UP000005467">
    <property type="component" value="Unassembled WGS sequence"/>
</dbReference>